<comment type="subcellular location">
    <subcellularLocation>
        <location evidence="1">Cell membrane</location>
        <topology evidence="1">Multi-pass membrane protein</topology>
    </subcellularLocation>
</comment>
<dbReference type="PROSITE" id="PS50111">
    <property type="entry name" value="CHEMOTAXIS_TRANSDUC_2"/>
    <property type="match status" value="1"/>
</dbReference>
<dbReference type="EMBL" id="SRSD01000002">
    <property type="protein sequence ID" value="KAA0894111.1"/>
    <property type="molecule type" value="Genomic_DNA"/>
</dbReference>
<keyword evidence="6 8" id="KW-0807">Transducer</keyword>
<evidence type="ECO:0000259" key="10">
    <source>
        <dbReference type="PROSITE" id="PS50111"/>
    </source>
</evidence>
<dbReference type="Pfam" id="PF00015">
    <property type="entry name" value="MCPsignal"/>
    <property type="match status" value="1"/>
</dbReference>
<evidence type="ECO:0000256" key="9">
    <source>
        <dbReference type="SAM" id="Phobius"/>
    </source>
</evidence>
<dbReference type="Proteomes" id="UP000324298">
    <property type="component" value="Unassembled WGS sequence"/>
</dbReference>
<feature type="transmembrane region" description="Helical" evidence="9">
    <location>
        <begin position="213"/>
        <end position="234"/>
    </location>
</feature>
<evidence type="ECO:0000313" key="11">
    <source>
        <dbReference type="EMBL" id="KAA0894111.1"/>
    </source>
</evidence>
<name>A0A5A9XR57_9BACT</name>
<evidence type="ECO:0000256" key="3">
    <source>
        <dbReference type="ARBA" id="ARBA00022692"/>
    </source>
</evidence>
<dbReference type="CDD" id="cd11386">
    <property type="entry name" value="MCP_signal"/>
    <property type="match status" value="1"/>
</dbReference>
<dbReference type="PANTHER" id="PTHR32089">
    <property type="entry name" value="METHYL-ACCEPTING CHEMOTAXIS PROTEIN MCPB"/>
    <property type="match status" value="1"/>
</dbReference>
<dbReference type="Gene3D" id="3.30.450.20">
    <property type="entry name" value="PAS domain"/>
    <property type="match status" value="1"/>
</dbReference>
<protein>
    <submittedName>
        <fullName evidence="11">Chemotaxis protein</fullName>
    </submittedName>
</protein>
<dbReference type="SMART" id="SM00283">
    <property type="entry name" value="MA"/>
    <property type="match status" value="1"/>
</dbReference>
<dbReference type="InterPro" id="IPR004089">
    <property type="entry name" value="MCPsignal_dom"/>
</dbReference>
<dbReference type="GO" id="GO:0004888">
    <property type="term" value="F:transmembrane signaling receptor activity"/>
    <property type="evidence" value="ECO:0007669"/>
    <property type="project" value="InterPro"/>
</dbReference>
<evidence type="ECO:0000256" key="7">
    <source>
        <dbReference type="ARBA" id="ARBA00029447"/>
    </source>
</evidence>
<dbReference type="InterPro" id="IPR033480">
    <property type="entry name" value="sCache_2"/>
</dbReference>
<keyword evidence="4 9" id="KW-1133">Transmembrane helix</keyword>
<gene>
    <name evidence="11" type="ORF">ET418_03895</name>
</gene>
<dbReference type="Gene3D" id="1.10.287.950">
    <property type="entry name" value="Methyl-accepting chemotaxis protein"/>
    <property type="match status" value="1"/>
</dbReference>
<keyword evidence="3 9" id="KW-0812">Transmembrane</keyword>
<dbReference type="PANTHER" id="PTHR32089:SF112">
    <property type="entry name" value="LYSOZYME-LIKE PROTEIN-RELATED"/>
    <property type="match status" value="1"/>
</dbReference>
<keyword evidence="5 9" id="KW-0472">Membrane</keyword>
<evidence type="ECO:0000256" key="1">
    <source>
        <dbReference type="ARBA" id="ARBA00004651"/>
    </source>
</evidence>
<proteinExistence type="inferred from homology"/>
<dbReference type="InterPro" id="IPR004090">
    <property type="entry name" value="Chemotax_Me-accpt_rcpt"/>
</dbReference>
<accession>A0A5A9XR57</accession>
<dbReference type="SUPFAM" id="SSF58104">
    <property type="entry name" value="Methyl-accepting chemotaxis protein (MCP) signaling domain"/>
    <property type="match status" value="1"/>
</dbReference>
<dbReference type="FunFam" id="1.10.287.950:FF:000001">
    <property type="entry name" value="Methyl-accepting chemotaxis sensory transducer"/>
    <property type="match status" value="1"/>
</dbReference>
<dbReference type="GO" id="GO:0007165">
    <property type="term" value="P:signal transduction"/>
    <property type="evidence" value="ECO:0007669"/>
    <property type="project" value="UniProtKB-KW"/>
</dbReference>
<dbReference type="AlphaFoldDB" id="A0A5A9XR57"/>
<organism evidence="11 12">
    <name type="scientific">Oryzomonas rubra</name>
    <dbReference type="NCBI Taxonomy" id="2509454"/>
    <lineage>
        <taxon>Bacteria</taxon>
        <taxon>Pseudomonadati</taxon>
        <taxon>Thermodesulfobacteriota</taxon>
        <taxon>Desulfuromonadia</taxon>
        <taxon>Geobacterales</taxon>
        <taxon>Geobacteraceae</taxon>
        <taxon>Oryzomonas</taxon>
    </lineage>
</organism>
<comment type="caution">
    <text evidence="11">The sequence shown here is derived from an EMBL/GenBank/DDBJ whole genome shotgun (WGS) entry which is preliminary data.</text>
</comment>
<dbReference type="SMART" id="SM01049">
    <property type="entry name" value="Cache_2"/>
    <property type="match status" value="1"/>
</dbReference>
<evidence type="ECO:0000256" key="5">
    <source>
        <dbReference type="ARBA" id="ARBA00023136"/>
    </source>
</evidence>
<evidence type="ECO:0000256" key="8">
    <source>
        <dbReference type="PROSITE-ProRule" id="PRU00284"/>
    </source>
</evidence>
<dbReference type="Pfam" id="PF17200">
    <property type="entry name" value="sCache_2"/>
    <property type="match status" value="1"/>
</dbReference>
<dbReference type="OrthoDB" id="9791237at2"/>
<evidence type="ECO:0000256" key="2">
    <source>
        <dbReference type="ARBA" id="ARBA00022475"/>
    </source>
</evidence>
<reference evidence="11 12" key="1">
    <citation type="submission" date="2019-04" db="EMBL/GenBank/DDBJ databases">
        <title>Geobacter ruber sp. nov., ferric-reducing bacteria isolated from paddy soil.</title>
        <authorList>
            <person name="Xu Z."/>
            <person name="Masuda Y."/>
            <person name="Itoh H."/>
            <person name="Senoo K."/>
        </authorList>
    </citation>
    <scope>NUCLEOTIDE SEQUENCE [LARGE SCALE GENOMIC DNA]</scope>
    <source>
        <strain evidence="11 12">Red88</strain>
    </source>
</reference>
<feature type="domain" description="Methyl-accepting transducer" evidence="10">
    <location>
        <begin position="293"/>
        <end position="529"/>
    </location>
</feature>
<keyword evidence="12" id="KW-1185">Reference proteome</keyword>
<dbReference type="PRINTS" id="PR00260">
    <property type="entry name" value="CHEMTRNSDUCR"/>
</dbReference>
<comment type="similarity">
    <text evidence="7">Belongs to the methyl-accepting chemotaxis (MCP) protein family.</text>
</comment>
<dbReference type="GO" id="GO:0006935">
    <property type="term" value="P:chemotaxis"/>
    <property type="evidence" value="ECO:0007669"/>
    <property type="project" value="InterPro"/>
</dbReference>
<sequence length="565" mass="61040">MATGKQGVRFGNKILLMVLACSIGLALATTCIALKEYVASYHSSIEMYKKSLFNDFDAQARNEVETAVSLLQAVYDRAQKEGTSPEEARKQGADLLRGLKYGKDGYFWADTTEGINVVILGKPVEGKSRIDSQDAKGKYLVREIIQNGRQPGGGFTDYWFPRAGETTPAPKRGYSVEFKPFGWVIGTGNYVDDLDALVKKAADESMTSLRQGVYLIIGVTLVLIILISVISIFVTRRLLLHIGTEPAHLEEITQQVAAGDLTYRFEQGKGGIYEAMRRMVEQLRQVMDKVNKSSQEVASASVQLSSNADQMASASHQVVGQANTVATASEEMSATSMDIANNCHRAAESSNQASKTAQAGAAIVRSTVDGMSRIAGKVRSSATVVEQLGTRSDQIGAIVATIEDIADQTNLLALNAAIEAARAGEQGRGFAVVADEVRALAERTARATREIGEMIKNIQGETRQAVAAMEEGVREVEQGTNEAARSGQALEEILEKINEVTAQISQIATAAEEQTATTREISNNIQQISDVVEMSAKSSMDISQSSSSLSQLSVELQDMVRMFRV</sequence>
<evidence type="ECO:0000256" key="4">
    <source>
        <dbReference type="ARBA" id="ARBA00022989"/>
    </source>
</evidence>
<evidence type="ECO:0000313" key="12">
    <source>
        <dbReference type="Proteomes" id="UP000324298"/>
    </source>
</evidence>
<keyword evidence="2" id="KW-1003">Cell membrane</keyword>
<evidence type="ECO:0000256" key="6">
    <source>
        <dbReference type="ARBA" id="ARBA00023224"/>
    </source>
</evidence>
<dbReference type="GO" id="GO:0005886">
    <property type="term" value="C:plasma membrane"/>
    <property type="evidence" value="ECO:0007669"/>
    <property type="project" value="UniProtKB-SubCell"/>
</dbReference>
<dbReference type="RefSeq" id="WP_149306269.1">
    <property type="nucleotide sequence ID" value="NZ_SRSD01000002.1"/>
</dbReference>